<accession>A0A1I9SF45</accession>
<name>A0A1I9SF45_9CAUD</name>
<gene>
    <name evidence="1" type="ORF">kpv767_02</name>
</gene>
<evidence type="ECO:0000313" key="1">
    <source>
        <dbReference type="EMBL" id="AOZ65475.1"/>
    </source>
</evidence>
<reference evidence="1 2" key="1">
    <citation type="submission" date="2016-08" db="EMBL/GenBank/DDBJ databases">
        <title>Complete genome sequence of bacteriophage vB_KpnP_KpV767 lytic for Klebsiella pneumoniae.</title>
        <authorList>
            <person name="Komisarova E.V."/>
            <person name="Kislichkina A.A."/>
            <person name="Krasilnikova V.M."/>
            <person name="Myakinina V.P."/>
            <person name="Volozhantsev N.V."/>
        </authorList>
    </citation>
    <scope>NUCLEOTIDE SEQUENCE [LARGE SCALE GENOMIC DNA]</scope>
</reference>
<keyword evidence="2" id="KW-1185">Reference proteome</keyword>
<dbReference type="EMBL" id="KX712070">
    <property type="protein sequence ID" value="AOZ65475.1"/>
    <property type="molecule type" value="Genomic_DNA"/>
</dbReference>
<organism evidence="1 2">
    <name type="scientific">Klebsiella phage vB_KpnP_KpV767</name>
    <dbReference type="NCBI Taxonomy" id="1897430"/>
    <lineage>
        <taxon>Viruses</taxon>
        <taxon>Duplodnaviria</taxon>
        <taxon>Heunggongvirae</taxon>
        <taxon>Uroviricota</taxon>
        <taxon>Caudoviricetes</taxon>
        <taxon>Autographivirales</taxon>
        <taxon>Autotranscriptaviridae</taxon>
        <taxon>Studiervirinae</taxon>
        <taxon>Przondovirus</taxon>
        <taxon>Przondovirus KpV767</taxon>
    </lineage>
</organism>
<dbReference type="Proteomes" id="UP000222359">
    <property type="component" value="Segment"/>
</dbReference>
<sequence length="66" mass="7460">MNKLLAISKITGQCTVTLREYPHGKMGSTYTVRYGKQVKHWANVVLAQEDYQSCVIHQSTCAGWND</sequence>
<proteinExistence type="predicted"/>
<protein>
    <submittedName>
        <fullName evidence="1">Uncharacterized protein</fullName>
    </submittedName>
</protein>
<evidence type="ECO:0000313" key="2">
    <source>
        <dbReference type="Proteomes" id="UP000222359"/>
    </source>
</evidence>